<name>A0ABV7TB11_9RHOB</name>
<reference evidence="5" key="1">
    <citation type="journal article" date="2019" name="Int. J. Syst. Evol. Microbiol.">
        <title>The Global Catalogue of Microorganisms (GCM) 10K type strain sequencing project: providing services to taxonomists for standard genome sequencing and annotation.</title>
        <authorList>
            <consortium name="The Broad Institute Genomics Platform"/>
            <consortium name="The Broad Institute Genome Sequencing Center for Infectious Disease"/>
            <person name="Wu L."/>
            <person name="Ma J."/>
        </authorList>
    </citation>
    <scope>NUCLEOTIDE SEQUENCE [LARGE SCALE GENOMIC DNA]</scope>
    <source>
        <strain evidence="5">KCTC 42911</strain>
    </source>
</reference>
<dbReference type="Pfam" id="PF03972">
    <property type="entry name" value="MmgE_PrpD_N"/>
    <property type="match status" value="1"/>
</dbReference>
<keyword evidence="5" id="KW-1185">Reference proteome</keyword>
<dbReference type="EMBL" id="JBHRXI010000002">
    <property type="protein sequence ID" value="MFC3612762.1"/>
    <property type="molecule type" value="Genomic_DNA"/>
</dbReference>
<gene>
    <name evidence="4" type="ORF">ACFORG_03225</name>
</gene>
<dbReference type="PANTHER" id="PTHR16943:SF8">
    <property type="entry name" value="2-METHYLCITRATE DEHYDRATASE"/>
    <property type="match status" value="1"/>
</dbReference>
<dbReference type="InterPro" id="IPR042188">
    <property type="entry name" value="MmgE/PrpD_sf_2"/>
</dbReference>
<dbReference type="Proteomes" id="UP001595629">
    <property type="component" value="Unassembled WGS sequence"/>
</dbReference>
<dbReference type="PANTHER" id="PTHR16943">
    <property type="entry name" value="2-METHYLCITRATE DEHYDRATASE-RELATED"/>
    <property type="match status" value="1"/>
</dbReference>
<proteinExistence type="inferred from homology"/>
<dbReference type="Pfam" id="PF19305">
    <property type="entry name" value="MmgE_PrpD_C"/>
    <property type="match status" value="1"/>
</dbReference>
<evidence type="ECO:0000313" key="4">
    <source>
        <dbReference type="EMBL" id="MFC3612762.1"/>
    </source>
</evidence>
<evidence type="ECO:0000259" key="3">
    <source>
        <dbReference type="Pfam" id="PF19305"/>
    </source>
</evidence>
<accession>A0ABV7TB11</accession>
<comment type="caution">
    <text evidence="4">The sequence shown here is derived from an EMBL/GenBank/DDBJ whole genome shotgun (WGS) entry which is preliminary data.</text>
</comment>
<dbReference type="InterPro" id="IPR045337">
    <property type="entry name" value="MmgE_PrpD_C"/>
</dbReference>
<evidence type="ECO:0000259" key="2">
    <source>
        <dbReference type="Pfam" id="PF03972"/>
    </source>
</evidence>
<feature type="domain" description="MmgE/PrpD N-terminal" evidence="2">
    <location>
        <begin position="9"/>
        <end position="246"/>
    </location>
</feature>
<dbReference type="SUPFAM" id="SSF103378">
    <property type="entry name" value="2-methylcitrate dehydratase PrpD"/>
    <property type="match status" value="1"/>
</dbReference>
<dbReference type="Gene3D" id="1.10.4100.10">
    <property type="entry name" value="2-methylcitrate dehydratase PrpD"/>
    <property type="match status" value="1"/>
</dbReference>
<evidence type="ECO:0000313" key="5">
    <source>
        <dbReference type="Proteomes" id="UP001595629"/>
    </source>
</evidence>
<protein>
    <submittedName>
        <fullName evidence="4">MmgE/PrpD family protein</fullName>
    </submittedName>
</protein>
<dbReference type="RefSeq" id="WP_386733954.1">
    <property type="nucleotide sequence ID" value="NZ_JBHRXI010000002.1"/>
</dbReference>
<dbReference type="InterPro" id="IPR005656">
    <property type="entry name" value="MmgE_PrpD"/>
</dbReference>
<dbReference type="InterPro" id="IPR045336">
    <property type="entry name" value="MmgE_PrpD_N"/>
</dbReference>
<feature type="domain" description="MmgE/PrpD C-terminal" evidence="3">
    <location>
        <begin position="265"/>
        <end position="433"/>
    </location>
</feature>
<dbReference type="InterPro" id="IPR036148">
    <property type="entry name" value="MmgE/PrpD_sf"/>
</dbReference>
<comment type="similarity">
    <text evidence="1">Belongs to the PrpD family.</text>
</comment>
<dbReference type="Gene3D" id="3.30.1330.120">
    <property type="entry name" value="2-methylcitrate dehydratase PrpD"/>
    <property type="match status" value="1"/>
</dbReference>
<organism evidence="4 5">
    <name type="scientific">Lutimaribacter marinistellae</name>
    <dbReference type="NCBI Taxonomy" id="1820329"/>
    <lineage>
        <taxon>Bacteria</taxon>
        <taxon>Pseudomonadati</taxon>
        <taxon>Pseudomonadota</taxon>
        <taxon>Alphaproteobacteria</taxon>
        <taxon>Rhodobacterales</taxon>
        <taxon>Roseobacteraceae</taxon>
        <taxon>Lutimaribacter</taxon>
    </lineage>
</organism>
<sequence length="443" mass="46605">MSENQTHMIASWVARTKADDIPDNVFAWARHCVLDWIAVTIAGANDPDVNKLVDLALSSGFGTARVIGHGTGFESGWSVAINGMAGHVLDYDDVNERMVGHPTAAILPAILTAAQEEGSPARDLLAALVVGHQVASALGALMGPGHYAAGFHATATLGAIAAACGVGHLLRLDTDQQAHAIGFATAQAAGLKAMFGTSAKPFQVGRAAQAGYLAARIAASGMTARTDALEAENGFISTHAQKNAVDLEIAPDPDFAITRTLFKFHAACYLTHATMDALAGLRRRHNLSADDVRAIRLQVHPGILGSCNIPDPQTALETKFSLRHTAAMAVAGTDTAGLASYSDDMAAHPGLIDLRNRVTVEPQDWPQDRMMIGIAEIDTADGQTLTAQGDSGRPLRDINNQWRRLSDKALTLVSPVTGKEKARALIDAVASFDTTSALMEACP</sequence>
<dbReference type="InterPro" id="IPR042183">
    <property type="entry name" value="MmgE/PrpD_sf_1"/>
</dbReference>
<evidence type="ECO:0000256" key="1">
    <source>
        <dbReference type="ARBA" id="ARBA00006174"/>
    </source>
</evidence>